<organism evidence="2 3">
    <name type="scientific">Aspergillus sclerotialis</name>
    <dbReference type="NCBI Taxonomy" id="2070753"/>
    <lineage>
        <taxon>Eukaryota</taxon>
        <taxon>Fungi</taxon>
        <taxon>Dikarya</taxon>
        <taxon>Ascomycota</taxon>
        <taxon>Pezizomycotina</taxon>
        <taxon>Eurotiomycetes</taxon>
        <taxon>Eurotiomycetidae</taxon>
        <taxon>Eurotiales</taxon>
        <taxon>Aspergillaceae</taxon>
        <taxon>Aspergillus</taxon>
        <taxon>Aspergillus subgen. Polypaecilum</taxon>
    </lineage>
</organism>
<proteinExistence type="predicted"/>
<reference evidence="3" key="1">
    <citation type="submission" date="2017-02" db="EMBL/GenBank/DDBJ databases">
        <authorList>
            <person name="Tafer H."/>
            <person name="Lopandic K."/>
        </authorList>
    </citation>
    <scope>NUCLEOTIDE SEQUENCE [LARGE SCALE GENOMIC DNA]</scope>
    <source>
        <strain evidence="3">CBS 366.77</strain>
    </source>
</reference>
<dbReference type="OrthoDB" id="4590138at2759"/>
<keyword evidence="3" id="KW-1185">Reference proteome</keyword>
<feature type="region of interest" description="Disordered" evidence="1">
    <location>
        <begin position="1"/>
        <end position="30"/>
    </location>
</feature>
<dbReference type="PANTHER" id="PTHR39474">
    <property type="entry name" value="UNNAMED PRODUCT"/>
    <property type="match status" value="1"/>
</dbReference>
<name>A0A3A2ZQU8_9EURO</name>
<evidence type="ECO:0000256" key="1">
    <source>
        <dbReference type="SAM" id="MobiDB-lite"/>
    </source>
</evidence>
<evidence type="ECO:0000313" key="2">
    <source>
        <dbReference type="EMBL" id="RJE25528.1"/>
    </source>
</evidence>
<dbReference type="STRING" id="2070753.A0A3A2ZQU8"/>
<comment type="caution">
    <text evidence="2">The sequence shown here is derived from an EMBL/GenBank/DDBJ whole genome shotgun (WGS) entry which is preliminary data.</text>
</comment>
<dbReference type="EMBL" id="MVGC01000045">
    <property type="protein sequence ID" value="RJE25528.1"/>
    <property type="molecule type" value="Genomic_DNA"/>
</dbReference>
<gene>
    <name evidence="2" type="ORF">PHISCL_02140</name>
</gene>
<dbReference type="Proteomes" id="UP000266188">
    <property type="component" value="Unassembled WGS sequence"/>
</dbReference>
<sequence>MDPESPSKATTNEDQHQQDEENTPLALPEASSATKLDISAEGGSTVKLDHLGPLVVNQDGTVSRISNWVQMTELEKKSTLPVLGKRNKQRMEALKAAEGAKGFSKDD</sequence>
<evidence type="ECO:0008006" key="4">
    <source>
        <dbReference type="Google" id="ProtNLM"/>
    </source>
</evidence>
<dbReference type="PANTHER" id="PTHR39474:SF1">
    <property type="entry name" value="FUNGAL SPECIFIC TRANSCRIPTION FACTOR"/>
    <property type="match status" value="1"/>
</dbReference>
<protein>
    <recommendedName>
        <fullName evidence="4">Fungal specific transcription factor</fullName>
    </recommendedName>
</protein>
<evidence type="ECO:0000313" key="3">
    <source>
        <dbReference type="Proteomes" id="UP000266188"/>
    </source>
</evidence>
<dbReference type="AlphaFoldDB" id="A0A3A2ZQU8"/>
<accession>A0A3A2ZQU8</accession>